<comment type="caution">
    <text evidence="3">The sequence shown here is derived from an EMBL/GenBank/DDBJ whole genome shotgun (WGS) entry which is preliminary data.</text>
</comment>
<dbReference type="SMART" id="SM00181">
    <property type="entry name" value="EGF"/>
    <property type="match status" value="1"/>
</dbReference>
<dbReference type="PROSITE" id="PS01186">
    <property type="entry name" value="EGF_2"/>
    <property type="match status" value="1"/>
</dbReference>
<dbReference type="CDD" id="cd00054">
    <property type="entry name" value="EGF_CA"/>
    <property type="match status" value="1"/>
</dbReference>
<dbReference type="Gene3D" id="2.10.25.10">
    <property type="entry name" value="Laminin"/>
    <property type="match status" value="1"/>
</dbReference>
<evidence type="ECO:0000313" key="4">
    <source>
        <dbReference type="Proteomes" id="UP000239872"/>
    </source>
</evidence>
<gene>
    <name evidence="3" type="ORF">CJD36_008700</name>
</gene>
<evidence type="ECO:0000256" key="1">
    <source>
        <dbReference type="SAM" id="SignalP"/>
    </source>
</evidence>
<sequence>MKSFRLFALSALITVGSVGTVVYTSCTKDECKNVTCLNGGTCSGGTCTCPTGYTGASCQTKAIYGNWTGTDVCSPSGTYNVNIIASASSSDTTKVLINNPGGFGTNNTITGTLSTDARTVTYTNQIVNASTTPDTLTGTITVTGPNGFTNSYTARELGATYSCNGTYTRQ</sequence>
<feature type="domain" description="EGF-like" evidence="2">
    <location>
        <begin position="27"/>
        <end position="59"/>
    </location>
</feature>
<dbReference type="AlphaFoldDB" id="A0A2S7SY44"/>
<reference evidence="3 4" key="1">
    <citation type="submission" date="2018-01" db="EMBL/GenBank/DDBJ databases">
        <title>A novel member of the phylum Bacteroidetes isolated from glacier ice.</title>
        <authorList>
            <person name="Liu Q."/>
            <person name="Xin Y.-H."/>
        </authorList>
    </citation>
    <scope>NUCLEOTIDE SEQUENCE [LARGE SCALE GENOMIC DNA]</scope>
    <source>
        <strain evidence="3 4">RB1R16</strain>
    </source>
</reference>
<evidence type="ECO:0000313" key="3">
    <source>
        <dbReference type="EMBL" id="PQJ11863.1"/>
    </source>
</evidence>
<evidence type="ECO:0000259" key="2">
    <source>
        <dbReference type="PROSITE" id="PS50026"/>
    </source>
</evidence>
<feature type="chain" id="PRO_5015561178" description="EGF-like domain-containing protein" evidence="1">
    <location>
        <begin position="21"/>
        <end position="170"/>
    </location>
</feature>
<accession>A0A2S7SY44</accession>
<dbReference type="Proteomes" id="UP000239872">
    <property type="component" value="Unassembled WGS sequence"/>
</dbReference>
<protein>
    <recommendedName>
        <fullName evidence="2">EGF-like domain-containing protein</fullName>
    </recommendedName>
</protein>
<dbReference type="InterPro" id="IPR000742">
    <property type="entry name" value="EGF"/>
</dbReference>
<dbReference type="RefSeq" id="WP_105038743.1">
    <property type="nucleotide sequence ID" value="NZ_PPSL01000002.1"/>
</dbReference>
<organism evidence="3 4">
    <name type="scientific">Flavipsychrobacter stenotrophus</name>
    <dbReference type="NCBI Taxonomy" id="2077091"/>
    <lineage>
        <taxon>Bacteria</taxon>
        <taxon>Pseudomonadati</taxon>
        <taxon>Bacteroidota</taxon>
        <taxon>Chitinophagia</taxon>
        <taxon>Chitinophagales</taxon>
        <taxon>Chitinophagaceae</taxon>
        <taxon>Flavipsychrobacter</taxon>
    </lineage>
</organism>
<proteinExistence type="predicted"/>
<dbReference type="PROSITE" id="PS50026">
    <property type="entry name" value="EGF_3"/>
    <property type="match status" value="1"/>
</dbReference>
<feature type="signal peptide" evidence="1">
    <location>
        <begin position="1"/>
        <end position="20"/>
    </location>
</feature>
<dbReference type="EMBL" id="PPSL01000002">
    <property type="protein sequence ID" value="PQJ11863.1"/>
    <property type="molecule type" value="Genomic_DNA"/>
</dbReference>
<keyword evidence="1" id="KW-0732">Signal</keyword>
<dbReference type="SUPFAM" id="SSF57196">
    <property type="entry name" value="EGF/Laminin"/>
    <property type="match status" value="1"/>
</dbReference>
<keyword evidence="4" id="KW-1185">Reference proteome</keyword>
<name>A0A2S7SY44_9BACT</name>
<dbReference type="PROSITE" id="PS00022">
    <property type="entry name" value="EGF_1"/>
    <property type="match status" value="1"/>
</dbReference>